<dbReference type="PANTHER" id="PTHR43415:SF3">
    <property type="entry name" value="GNAT-FAMILY ACETYLTRANSFERASE"/>
    <property type="match status" value="1"/>
</dbReference>
<protein>
    <submittedName>
        <fullName evidence="3">GNAT family acetyltransferase</fullName>
    </submittedName>
</protein>
<accession>A0A0A7IDF0</accession>
<organism evidence="3 4">
    <name type="scientific">Bifidobacterium pseudolongum PV8-2</name>
    <dbReference type="NCBI Taxonomy" id="1447715"/>
    <lineage>
        <taxon>Bacteria</taxon>
        <taxon>Bacillati</taxon>
        <taxon>Actinomycetota</taxon>
        <taxon>Actinomycetes</taxon>
        <taxon>Bifidobacteriales</taxon>
        <taxon>Bifidobacteriaceae</taxon>
        <taxon>Bifidobacterium</taxon>
    </lineage>
</organism>
<evidence type="ECO:0000313" key="3">
    <source>
        <dbReference type="EMBL" id="AIZ16829.1"/>
    </source>
</evidence>
<feature type="compositionally biased region" description="Basic and acidic residues" evidence="1">
    <location>
        <begin position="285"/>
        <end position="303"/>
    </location>
</feature>
<dbReference type="InterPro" id="IPR000182">
    <property type="entry name" value="GNAT_dom"/>
</dbReference>
<dbReference type="HOGENOM" id="CLU_046132_0_0_11"/>
<dbReference type="PROSITE" id="PS51186">
    <property type="entry name" value="GNAT"/>
    <property type="match status" value="1"/>
</dbReference>
<gene>
    <name evidence="3" type="ORF">AH67_07905</name>
</gene>
<keyword evidence="4" id="KW-1185">Reference proteome</keyword>
<evidence type="ECO:0000256" key="1">
    <source>
        <dbReference type="SAM" id="MobiDB-lite"/>
    </source>
</evidence>
<dbReference type="EMBL" id="CP007457">
    <property type="protein sequence ID" value="AIZ16829.1"/>
    <property type="molecule type" value="Genomic_DNA"/>
</dbReference>
<dbReference type="InterPro" id="IPR016181">
    <property type="entry name" value="Acyl_CoA_acyltransferase"/>
</dbReference>
<dbReference type="PANTHER" id="PTHR43415">
    <property type="entry name" value="SPERMIDINE N(1)-ACETYLTRANSFERASE"/>
    <property type="match status" value="1"/>
</dbReference>
<keyword evidence="3" id="KW-0808">Transferase</keyword>
<dbReference type="KEGG" id="bpsp:AH67_07905"/>
<dbReference type="Pfam" id="PF13302">
    <property type="entry name" value="Acetyltransf_3"/>
    <property type="match status" value="1"/>
</dbReference>
<dbReference type="GO" id="GO:0016747">
    <property type="term" value="F:acyltransferase activity, transferring groups other than amino-acyl groups"/>
    <property type="evidence" value="ECO:0007669"/>
    <property type="project" value="InterPro"/>
</dbReference>
<evidence type="ECO:0000259" key="2">
    <source>
        <dbReference type="PROSITE" id="PS51186"/>
    </source>
</evidence>
<feature type="region of interest" description="Disordered" evidence="1">
    <location>
        <begin position="279"/>
        <end position="326"/>
    </location>
</feature>
<evidence type="ECO:0000313" key="4">
    <source>
        <dbReference type="Proteomes" id="UP000030636"/>
    </source>
</evidence>
<dbReference type="Proteomes" id="UP000030636">
    <property type="component" value="Chromosome"/>
</dbReference>
<sequence>MIMVETDDRLQGEQDRPRELPARIDIPDIRGEMVYLRPATQQDLEKMDTIDAYVNASGLTGKDRVAERAAVHAWVLRSEAWANGTDAGSGIDDPEQRRTIAWSLMTTTDDCESETVDAQSATEFLGMIFLIDIDGWARSARIQVILGKDYRGRGYSRDAMPRVMTYGFAEPPEGLGLHRIWVAVPEKNTRSYSVYQSLGFVPSGVSRHALWDNRLGKYQDLNVLDTLDDEFDPVRAMDAFGMHVITSNPGMEKALSQHEHTLAIRKQQLLAESGAVMEPDAQGDTTDKAGIGERMRSDSERIAQDAVESENTWPYNSAERNTSKKAWWRTLGHDRMKRRAHTDADDQ</sequence>
<dbReference type="SUPFAM" id="SSF55729">
    <property type="entry name" value="Acyl-CoA N-acyltransferases (Nat)"/>
    <property type="match status" value="1"/>
</dbReference>
<feature type="compositionally biased region" description="Polar residues" evidence="1">
    <location>
        <begin position="309"/>
        <end position="320"/>
    </location>
</feature>
<feature type="domain" description="N-acetyltransferase" evidence="2">
    <location>
        <begin position="34"/>
        <end position="220"/>
    </location>
</feature>
<dbReference type="STRING" id="1447715.AH67_07905"/>
<dbReference type="Gene3D" id="3.40.630.30">
    <property type="match status" value="1"/>
</dbReference>
<proteinExistence type="predicted"/>
<name>A0A0A7IDF0_9BIFI</name>
<reference evidence="3 4" key="1">
    <citation type="journal article" date="2015" name="Genome Announc.">
        <title>Bifidobacterium pseudolongum Strain PV8-2, Isolated from a Stool Sample of an Anemic Kenyan Infant.</title>
        <authorList>
            <person name="Vazquez-Gutierrez P."/>
            <person name="Lacroix C."/>
            <person name="Chassard C."/>
            <person name="Klumpp J."/>
            <person name="Stevens M.J."/>
            <person name="Jans C."/>
        </authorList>
    </citation>
    <scope>NUCLEOTIDE SEQUENCE [LARGE SCALE GENOMIC DNA]</scope>
    <source>
        <strain evidence="3 4">PV8-2</strain>
    </source>
</reference>
<dbReference type="AlphaFoldDB" id="A0A0A7IDF0"/>